<dbReference type="OrthoDB" id="5871607at2"/>
<feature type="transmembrane region" description="Helical" evidence="1">
    <location>
        <begin position="88"/>
        <end position="106"/>
    </location>
</feature>
<protein>
    <recommendedName>
        <fullName evidence="4">DUF1240 domain-containing protein</fullName>
    </recommendedName>
</protein>
<evidence type="ECO:0000313" key="3">
    <source>
        <dbReference type="Proteomes" id="UP000196708"/>
    </source>
</evidence>
<evidence type="ECO:0000256" key="1">
    <source>
        <dbReference type="SAM" id="Phobius"/>
    </source>
</evidence>
<dbReference type="EMBL" id="CP018836">
    <property type="protein sequence ID" value="ASA57636.1"/>
    <property type="molecule type" value="Genomic_DNA"/>
</dbReference>
<feature type="transmembrane region" description="Helical" evidence="1">
    <location>
        <begin position="46"/>
        <end position="68"/>
    </location>
</feature>
<keyword evidence="1" id="KW-0812">Transmembrane</keyword>
<dbReference type="RefSeq" id="WP_088134824.1">
    <property type="nucleotide sequence ID" value="NZ_CP018836.1"/>
</dbReference>
<dbReference type="KEGG" id="vga:BSQ33_17965"/>
<gene>
    <name evidence="2" type="ORF">BSQ33_17965</name>
</gene>
<evidence type="ECO:0008006" key="4">
    <source>
        <dbReference type="Google" id="ProtNLM"/>
    </source>
</evidence>
<organism evidence="2 3">
    <name type="scientific">Vibrio gazogenes</name>
    <dbReference type="NCBI Taxonomy" id="687"/>
    <lineage>
        <taxon>Bacteria</taxon>
        <taxon>Pseudomonadati</taxon>
        <taxon>Pseudomonadota</taxon>
        <taxon>Gammaproteobacteria</taxon>
        <taxon>Vibrionales</taxon>
        <taxon>Vibrionaceae</taxon>
        <taxon>Vibrio</taxon>
    </lineage>
</organism>
<proteinExistence type="predicted"/>
<evidence type="ECO:0000313" key="2">
    <source>
        <dbReference type="EMBL" id="ASA57636.1"/>
    </source>
</evidence>
<keyword evidence="1" id="KW-0472">Membrane</keyword>
<reference evidence="2 3" key="1">
    <citation type="submission" date="2016-12" db="EMBL/GenBank/DDBJ databases">
        <authorList>
            <person name="Song W.-J."/>
            <person name="Kurnit D.M."/>
        </authorList>
    </citation>
    <scope>NUCLEOTIDE SEQUENCE [LARGE SCALE GENOMIC DNA]</scope>
    <source>
        <strain evidence="2 3">ATCC 43942</strain>
    </source>
</reference>
<sequence>MTIRIFGLLFCLLILGGGIALGFLSELYLPFQPLENRVRLIAYTNYVAVASVFPMSIGILFVIVHQLFHPKKDAGEYAKAYHSVGMKIMWITLAVAIAAIPARFYLGYKVDQAGYVKCVKESRTSAKSSWRVYAKSKSLCKDSSGIYGG</sequence>
<dbReference type="Pfam" id="PF06836">
    <property type="entry name" value="DUF1240"/>
    <property type="match status" value="1"/>
</dbReference>
<dbReference type="AlphaFoldDB" id="A0A1Z2SKI5"/>
<dbReference type="InterPro" id="IPR010665">
    <property type="entry name" value="DUF1240"/>
</dbReference>
<accession>A0A1Z2SKI5</accession>
<dbReference type="Proteomes" id="UP000196708">
    <property type="component" value="Chromosome 2"/>
</dbReference>
<keyword evidence="1" id="KW-1133">Transmembrane helix</keyword>
<name>A0A1Z2SKI5_VIBGA</name>